<accession>A0A1Y2CDD0</accession>
<dbReference type="EMBL" id="MCGO01000020">
    <property type="protein sequence ID" value="ORY45061.1"/>
    <property type="molecule type" value="Genomic_DNA"/>
</dbReference>
<keyword evidence="3" id="KW-1185">Reference proteome</keyword>
<feature type="transmembrane region" description="Helical" evidence="1">
    <location>
        <begin position="74"/>
        <end position="94"/>
    </location>
</feature>
<feature type="transmembrane region" description="Helical" evidence="1">
    <location>
        <begin position="327"/>
        <end position="346"/>
    </location>
</feature>
<feature type="transmembrane region" description="Helical" evidence="1">
    <location>
        <begin position="129"/>
        <end position="151"/>
    </location>
</feature>
<feature type="transmembrane region" description="Helical" evidence="1">
    <location>
        <begin position="272"/>
        <end position="290"/>
    </location>
</feature>
<name>A0A1Y2CDD0_9FUNG</name>
<dbReference type="Proteomes" id="UP000193642">
    <property type="component" value="Unassembled WGS sequence"/>
</dbReference>
<evidence type="ECO:0008006" key="4">
    <source>
        <dbReference type="Google" id="ProtNLM"/>
    </source>
</evidence>
<keyword evidence="1" id="KW-0812">Transmembrane</keyword>
<keyword evidence="1" id="KW-1133">Transmembrane helix</keyword>
<feature type="transmembrane region" description="Helical" evidence="1">
    <location>
        <begin position="6"/>
        <end position="23"/>
    </location>
</feature>
<feature type="transmembrane region" description="Helical" evidence="1">
    <location>
        <begin position="199"/>
        <end position="219"/>
    </location>
</feature>
<dbReference type="AlphaFoldDB" id="A0A1Y2CDD0"/>
<dbReference type="OrthoDB" id="5559077at2759"/>
<dbReference type="Pfam" id="PF04657">
    <property type="entry name" value="DMT_YdcZ"/>
    <property type="match status" value="2"/>
</dbReference>
<evidence type="ECO:0000256" key="1">
    <source>
        <dbReference type="SAM" id="Phobius"/>
    </source>
</evidence>
<feature type="transmembrane region" description="Helical" evidence="1">
    <location>
        <begin position="296"/>
        <end position="320"/>
    </location>
</feature>
<gene>
    <name evidence="2" type="ORF">BCR33DRAFT_192853</name>
</gene>
<dbReference type="GO" id="GO:0005886">
    <property type="term" value="C:plasma membrane"/>
    <property type="evidence" value="ECO:0007669"/>
    <property type="project" value="TreeGrafter"/>
</dbReference>
<dbReference type="PANTHER" id="PTHR34821">
    <property type="entry name" value="INNER MEMBRANE PROTEIN YDCZ"/>
    <property type="match status" value="1"/>
</dbReference>
<protein>
    <recommendedName>
        <fullName evidence="4">DUF606-domain-containing protein</fullName>
    </recommendedName>
</protein>
<organism evidence="2 3">
    <name type="scientific">Rhizoclosmatium globosum</name>
    <dbReference type="NCBI Taxonomy" id="329046"/>
    <lineage>
        <taxon>Eukaryota</taxon>
        <taxon>Fungi</taxon>
        <taxon>Fungi incertae sedis</taxon>
        <taxon>Chytridiomycota</taxon>
        <taxon>Chytridiomycota incertae sedis</taxon>
        <taxon>Chytridiomycetes</taxon>
        <taxon>Chytridiales</taxon>
        <taxon>Chytriomycetaceae</taxon>
        <taxon>Rhizoclosmatium</taxon>
    </lineage>
</organism>
<feature type="transmembrane region" description="Helical" evidence="1">
    <location>
        <begin position="35"/>
        <end position="54"/>
    </location>
</feature>
<reference evidence="2 3" key="1">
    <citation type="submission" date="2016-07" db="EMBL/GenBank/DDBJ databases">
        <title>Pervasive Adenine N6-methylation of Active Genes in Fungi.</title>
        <authorList>
            <consortium name="DOE Joint Genome Institute"/>
            <person name="Mondo S.J."/>
            <person name="Dannebaum R.O."/>
            <person name="Kuo R.C."/>
            <person name="Labutti K."/>
            <person name="Haridas S."/>
            <person name="Kuo A."/>
            <person name="Salamov A."/>
            <person name="Ahrendt S.R."/>
            <person name="Lipzen A."/>
            <person name="Sullivan W."/>
            <person name="Andreopoulos W.B."/>
            <person name="Clum A."/>
            <person name="Lindquist E."/>
            <person name="Daum C."/>
            <person name="Ramamoorthy G.K."/>
            <person name="Gryganskyi A."/>
            <person name="Culley D."/>
            <person name="Magnuson J.K."/>
            <person name="James T.Y."/>
            <person name="O'Malley M.A."/>
            <person name="Stajich J.E."/>
            <person name="Spatafora J.W."/>
            <person name="Visel A."/>
            <person name="Grigoriev I.V."/>
        </authorList>
    </citation>
    <scope>NUCLEOTIDE SEQUENCE [LARGE SCALE GENOMIC DNA]</scope>
    <source>
        <strain evidence="2 3">JEL800</strain>
    </source>
</reference>
<comment type="caution">
    <text evidence="2">The sequence shown here is derived from an EMBL/GenBank/DDBJ whole genome shotgun (WGS) entry which is preliminary data.</text>
</comment>
<keyword evidence="1" id="KW-0472">Membrane</keyword>
<sequence length="347" mass="36389">MAIDWTIIFPAVVGPLMTFQGAAGSKLAALGGGPGFSTFIIFFFAFFPALILWLADTNGGSSPDLALGRANTQWFAYLCGLCGPFVVLCICTIIPVLGASLYFVVSVTVNMTVALILDNYGLIGLPQNTASTGSIVGLGVILFSVIVIGFAPSKVVPPAQELPDSPGVVQAHEHKVDVVKAEEESATSSKVNKGSLFKYSIFLAFAAMAGALGSVQAGLSYSLSVGYGSSSFSVMANSGLAVVPSFLAFLVQHSKQPTDFRKVFREAPWWSWIAAPVNFAFICTVTYLPARLGTAVLVGTMTCTTLLAATIFDHFGLFGLPVQKVSALKAGGIMLLLAGVIVMSIYK</sequence>
<evidence type="ECO:0000313" key="3">
    <source>
        <dbReference type="Proteomes" id="UP000193642"/>
    </source>
</evidence>
<proteinExistence type="predicted"/>
<feature type="transmembrane region" description="Helical" evidence="1">
    <location>
        <begin position="231"/>
        <end position="251"/>
    </location>
</feature>
<dbReference type="InterPro" id="IPR006750">
    <property type="entry name" value="YdcZ"/>
</dbReference>
<feature type="transmembrane region" description="Helical" evidence="1">
    <location>
        <begin position="101"/>
        <end position="123"/>
    </location>
</feature>
<evidence type="ECO:0000313" key="2">
    <source>
        <dbReference type="EMBL" id="ORY45061.1"/>
    </source>
</evidence>
<dbReference type="PANTHER" id="PTHR34821:SF2">
    <property type="entry name" value="INNER MEMBRANE PROTEIN YDCZ"/>
    <property type="match status" value="1"/>
</dbReference>